<organism evidence="4">
    <name type="scientific">viral metagenome</name>
    <dbReference type="NCBI Taxonomy" id="1070528"/>
    <lineage>
        <taxon>unclassified sequences</taxon>
        <taxon>metagenomes</taxon>
        <taxon>organismal metagenomes</taxon>
    </lineage>
</organism>
<evidence type="ECO:0000256" key="2">
    <source>
        <dbReference type="SAM" id="MobiDB-lite"/>
    </source>
</evidence>
<keyword evidence="1" id="KW-0175">Coiled coil</keyword>
<dbReference type="InterPro" id="IPR001173">
    <property type="entry name" value="Glyco_trans_2-like"/>
</dbReference>
<sequence length="365" mass="42889">MPKNKKKNKNKNKSRNKVETANILEEDSSDSELEPLVSICTPTFNRRPFIPFIKKCIENQTYPKSRIEWIIIDDGTDPIGDLVEGIEYVKYFYYPDKMLLGKKRNLMHSKCSGDIIIYMDDDDYYPKDRVSHAVQTLLENPNFLIAGSSEMHIYFDSKNTVYQCGPYKEFHSTAATFAFKKELLLQTSYNEENALAEERHFLKNYTIPLKQLDTQKSIMVFSHKHNSLNKEKLLENMDATRTKLSQFTVDDFIDDAVLKQFYMVDMNDLLTNYEPGKPEYKPKLMEQIKNMELERNKRLEDHNKMLEAQKRILNQTQNQIQIGDARIAHYEKQIEDKVCIINDLLKRIKDLNTELNYYKGVTNSI</sequence>
<dbReference type="PANTHER" id="PTHR22916">
    <property type="entry name" value="GLYCOSYLTRANSFERASE"/>
    <property type="match status" value="1"/>
</dbReference>
<evidence type="ECO:0000259" key="3">
    <source>
        <dbReference type="Pfam" id="PF00535"/>
    </source>
</evidence>
<dbReference type="Pfam" id="PF00535">
    <property type="entry name" value="Glycos_transf_2"/>
    <property type="match status" value="1"/>
</dbReference>
<feature type="compositionally biased region" description="Basic residues" evidence="2">
    <location>
        <begin position="1"/>
        <end position="15"/>
    </location>
</feature>
<reference evidence="4" key="1">
    <citation type="journal article" date="2020" name="Nature">
        <title>Giant virus diversity and host interactions through global metagenomics.</title>
        <authorList>
            <person name="Schulz F."/>
            <person name="Roux S."/>
            <person name="Paez-Espino D."/>
            <person name="Jungbluth S."/>
            <person name="Walsh D.A."/>
            <person name="Denef V.J."/>
            <person name="McMahon K.D."/>
            <person name="Konstantinidis K.T."/>
            <person name="Eloe-Fadrosh E.A."/>
            <person name="Kyrpides N.C."/>
            <person name="Woyke T."/>
        </authorList>
    </citation>
    <scope>NUCLEOTIDE SEQUENCE</scope>
    <source>
        <strain evidence="4">GVMAG-M-3300023184-51</strain>
    </source>
</reference>
<dbReference type="GO" id="GO:0016758">
    <property type="term" value="F:hexosyltransferase activity"/>
    <property type="evidence" value="ECO:0007669"/>
    <property type="project" value="UniProtKB-ARBA"/>
</dbReference>
<dbReference type="EMBL" id="MN740120">
    <property type="protein sequence ID" value="QHT88654.1"/>
    <property type="molecule type" value="Genomic_DNA"/>
</dbReference>
<dbReference type="AlphaFoldDB" id="A0A6C0I6X2"/>
<evidence type="ECO:0000313" key="4">
    <source>
        <dbReference type="EMBL" id="QHT88654.1"/>
    </source>
</evidence>
<accession>A0A6C0I6X2</accession>
<dbReference type="PANTHER" id="PTHR22916:SF3">
    <property type="entry name" value="UDP-GLCNAC:BETAGAL BETA-1,3-N-ACETYLGLUCOSAMINYLTRANSFERASE-LIKE PROTEIN 1"/>
    <property type="match status" value="1"/>
</dbReference>
<proteinExistence type="predicted"/>
<feature type="domain" description="Glycosyltransferase 2-like" evidence="3">
    <location>
        <begin position="38"/>
        <end position="153"/>
    </location>
</feature>
<evidence type="ECO:0000256" key="1">
    <source>
        <dbReference type="SAM" id="Coils"/>
    </source>
</evidence>
<feature type="coiled-coil region" evidence="1">
    <location>
        <begin position="289"/>
        <end position="319"/>
    </location>
</feature>
<dbReference type="SUPFAM" id="SSF53448">
    <property type="entry name" value="Nucleotide-diphospho-sugar transferases"/>
    <property type="match status" value="1"/>
</dbReference>
<dbReference type="InterPro" id="IPR029044">
    <property type="entry name" value="Nucleotide-diphossugar_trans"/>
</dbReference>
<feature type="region of interest" description="Disordered" evidence="2">
    <location>
        <begin position="1"/>
        <end position="23"/>
    </location>
</feature>
<dbReference type="Gene3D" id="3.90.550.10">
    <property type="entry name" value="Spore Coat Polysaccharide Biosynthesis Protein SpsA, Chain A"/>
    <property type="match status" value="1"/>
</dbReference>
<protein>
    <recommendedName>
        <fullName evidence="3">Glycosyltransferase 2-like domain-containing protein</fullName>
    </recommendedName>
</protein>
<name>A0A6C0I6X2_9ZZZZ</name>